<dbReference type="SUPFAM" id="SSF47757">
    <property type="entry name" value="Chemotaxis receptor methyltransferase CheR, N-terminal domain"/>
    <property type="match status" value="1"/>
</dbReference>
<organism evidence="2 3">
    <name type="scientific">Salinimonas profundi</name>
    <dbReference type="NCBI Taxonomy" id="2729140"/>
    <lineage>
        <taxon>Bacteria</taxon>
        <taxon>Pseudomonadati</taxon>
        <taxon>Pseudomonadota</taxon>
        <taxon>Gammaproteobacteria</taxon>
        <taxon>Alteromonadales</taxon>
        <taxon>Alteromonadaceae</taxon>
        <taxon>Alteromonas/Salinimonas group</taxon>
        <taxon>Salinimonas</taxon>
    </lineage>
</organism>
<feature type="domain" description="CheR-type methyltransferase" evidence="1">
    <location>
        <begin position="1"/>
        <end position="252"/>
    </location>
</feature>
<dbReference type="PANTHER" id="PTHR24422:SF8">
    <property type="entry name" value="CHEMOTAXIS PROTEIN"/>
    <property type="match status" value="1"/>
</dbReference>
<sequence length="276" mass="32354">MEKKDDIRELECRLLVEAIYCRWGYDFRQYRISSLMHRIEKHAEAYNYASIAELIPEILYNHMKFKRLLFDISISVTCMFRDPVSIRALSEKVFPTLNTYPYLNVWHAGCATGEEAYSMAIMLEEAGLLPRTQIYATDINDRSLETCKKGIYPITELRDGQKYYHEAGGQHSLTEYYHCRYGSAKMNQRLKNNIVFSNHNLVTDGIFAEMQLIVCKNVLIYFDQHLQHRVLKLFTDSLCRNGFLCLGKHESLLLSPILDQFELIDSEQKIYKKIAY</sequence>
<dbReference type="InterPro" id="IPR050903">
    <property type="entry name" value="Bact_Chemotaxis_MeTrfase"/>
</dbReference>
<gene>
    <name evidence="2" type="ORF">HHX48_13530</name>
</gene>
<comment type="caution">
    <text evidence="2">The sequence shown here is derived from an EMBL/GenBank/DDBJ whole genome shotgun (WGS) entry which is preliminary data.</text>
</comment>
<dbReference type="SMART" id="SM00138">
    <property type="entry name" value="MeTrc"/>
    <property type="match status" value="1"/>
</dbReference>
<evidence type="ECO:0000313" key="3">
    <source>
        <dbReference type="Proteomes" id="UP000624419"/>
    </source>
</evidence>
<dbReference type="Pfam" id="PF01739">
    <property type="entry name" value="CheR"/>
    <property type="match status" value="1"/>
</dbReference>
<evidence type="ECO:0000313" key="2">
    <source>
        <dbReference type="EMBL" id="MBD3586764.1"/>
    </source>
</evidence>
<accession>A0ABR8LS48</accession>
<dbReference type="PRINTS" id="PR00996">
    <property type="entry name" value="CHERMTFRASE"/>
</dbReference>
<dbReference type="RefSeq" id="WP_191025965.1">
    <property type="nucleotide sequence ID" value="NZ_JABBXD010000008.1"/>
</dbReference>
<dbReference type="EMBL" id="JABBXD010000008">
    <property type="protein sequence ID" value="MBD3586764.1"/>
    <property type="molecule type" value="Genomic_DNA"/>
</dbReference>
<dbReference type="InterPro" id="IPR022642">
    <property type="entry name" value="CheR_C"/>
</dbReference>
<reference evidence="2 3" key="1">
    <citation type="submission" date="2020-04" db="EMBL/GenBank/DDBJ databases">
        <title>Salinimonas sp. HHU 13199.</title>
        <authorList>
            <person name="Cui X."/>
            <person name="Zhang D."/>
        </authorList>
    </citation>
    <scope>NUCLEOTIDE SEQUENCE [LARGE SCALE GENOMIC DNA]</scope>
    <source>
        <strain evidence="2 3">HHU 13199</strain>
    </source>
</reference>
<dbReference type="InterPro" id="IPR029063">
    <property type="entry name" value="SAM-dependent_MTases_sf"/>
</dbReference>
<protein>
    <submittedName>
        <fullName evidence="2">Protein-glutamate O-methyltransferase CheR</fullName>
    </submittedName>
</protein>
<dbReference type="PANTHER" id="PTHR24422">
    <property type="entry name" value="CHEMOTAXIS PROTEIN METHYLTRANSFERASE"/>
    <property type="match status" value="1"/>
</dbReference>
<dbReference type="PROSITE" id="PS50123">
    <property type="entry name" value="CHER"/>
    <property type="match status" value="1"/>
</dbReference>
<name>A0ABR8LS48_9ALTE</name>
<keyword evidence="3" id="KW-1185">Reference proteome</keyword>
<evidence type="ECO:0000259" key="1">
    <source>
        <dbReference type="PROSITE" id="PS50123"/>
    </source>
</evidence>
<proteinExistence type="predicted"/>
<dbReference type="SUPFAM" id="SSF53335">
    <property type="entry name" value="S-adenosyl-L-methionine-dependent methyltransferases"/>
    <property type="match status" value="1"/>
</dbReference>
<dbReference type="InterPro" id="IPR000780">
    <property type="entry name" value="CheR_MeTrfase"/>
</dbReference>
<dbReference type="Proteomes" id="UP000624419">
    <property type="component" value="Unassembled WGS sequence"/>
</dbReference>
<dbReference type="Gene3D" id="3.40.50.150">
    <property type="entry name" value="Vaccinia Virus protein VP39"/>
    <property type="match status" value="1"/>
</dbReference>